<dbReference type="SUPFAM" id="SSF51905">
    <property type="entry name" value="FAD/NAD(P)-binding domain"/>
    <property type="match status" value="1"/>
</dbReference>
<reference evidence="6" key="1">
    <citation type="submission" date="2023-02" db="EMBL/GenBank/DDBJ databases">
        <title>Description of Roseinatronobacter alkalisoli sp. nov., an alkaliphilic bacerium isolated from soda soil.</title>
        <authorList>
            <person name="Wei W."/>
        </authorList>
    </citation>
    <scope>NUCLEOTIDE SEQUENCE</scope>
    <source>
        <strain evidence="6">HJB301</strain>
    </source>
</reference>
<dbReference type="InterPro" id="IPR036188">
    <property type="entry name" value="FAD/NAD-bd_sf"/>
</dbReference>
<evidence type="ECO:0000256" key="3">
    <source>
        <dbReference type="ARBA" id="ARBA00022630"/>
    </source>
</evidence>
<dbReference type="InterPro" id="IPR012132">
    <property type="entry name" value="GMC_OxRdtase"/>
</dbReference>
<evidence type="ECO:0000256" key="1">
    <source>
        <dbReference type="ARBA" id="ARBA00001974"/>
    </source>
</evidence>
<dbReference type="PIRSF" id="PIRSF000137">
    <property type="entry name" value="Alcohol_oxidase"/>
    <property type="match status" value="1"/>
</dbReference>
<dbReference type="PROSITE" id="PS51257">
    <property type="entry name" value="PROKAR_LIPOPROTEIN"/>
    <property type="match status" value="1"/>
</dbReference>
<dbReference type="SUPFAM" id="SSF54373">
    <property type="entry name" value="FAD-linked reductases, C-terminal domain"/>
    <property type="match status" value="1"/>
</dbReference>
<evidence type="ECO:0000313" key="6">
    <source>
        <dbReference type="EMBL" id="MDD7970938.1"/>
    </source>
</evidence>
<dbReference type="PANTHER" id="PTHR11552">
    <property type="entry name" value="GLUCOSE-METHANOL-CHOLINE GMC OXIDOREDUCTASE"/>
    <property type="match status" value="1"/>
</dbReference>
<comment type="caution">
    <text evidence="6">The sequence shown here is derived from an EMBL/GenBank/DDBJ whole genome shotgun (WGS) entry which is preliminary data.</text>
</comment>
<gene>
    <name evidence="6" type="ORF">PUT78_07495</name>
</gene>
<dbReference type="RefSeq" id="WP_274351628.1">
    <property type="nucleotide sequence ID" value="NZ_JAQZSM010000005.1"/>
</dbReference>
<comment type="similarity">
    <text evidence="2">Belongs to the GMC oxidoreductase family.</text>
</comment>
<dbReference type="Pfam" id="PF00732">
    <property type="entry name" value="GMC_oxred_N"/>
    <property type="match status" value="1"/>
</dbReference>
<accession>A0ABT5TAH8</accession>
<keyword evidence="3" id="KW-0285">Flavoprotein</keyword>
<dbReference type="Gene3D" id="3.30.560.10">
    <property type="entry name" value="Glucose Oxidase, domain 3"/>
    <property type="match status" value="1"/>
</dbReference>
<name>A0ABT5TAH8_9RHOB</name>
<keyword evidence="7" id="KW-1185">Reference proteome</keyword>
<evidence type="ECO:0000256" key="2">
    <source>
        <dbReference type="ARBA" id="ARBA00010790"/>
    </source>
</evidence>
<organism evidence="6 7">
    <name type="scientific">Roseinatronobacter alkalisoli</name>
    <dbReference type="NCBI Taxonomy" id="3028235"/>
    <lineage>
        <taxon>Bacteria</taxon>
        <taxon>Pseudomonadati</taxon>
        <taxon>Pseudomonadota</taxon>
        <taxon>Alphaproteobacteria</taxon>
        <taxon>Rhodobacterales</taxon>
        <taxon>Paracoccaceae</taxon>
        <taxon>Roseinatronobacter</taxon>
    </lineage>
</organism>
<dbReference type="PROSITE" id="PS00624">
    <property type="entry name" value="GMC_OXRED_2"/>
    <property type="match status" value="1"/>
</dbReference>
<dbReference type="PANTHER" id="PTHR11552:SF147">
    <property type="entry name" value="CHOLINE DEHYDROGENASE, MITOCHONDRIAL"/>
    <property type="match status" value="1"/>
</dbReference>
<dbReference type="InterPro" id="IPR007867">
    <property type="entry name" value="GMC_OxRtase_C"/>
</dbReference>
<keyword evidence="4" id="KW-0274">FAD</keyword>
<proteinExistence type="inferred from homology"/>
<dbReference type="Pfam" id="PF05199">
    <property type="entry name" value="GMC_oxred_C"/>
    <property type="match status" value="1"/>
</dbReference>
<sequence>MNRGYDHIVVGAGSSGCVLAARLSEDPAARVLLIEAGGSEKRPSVAMPLAWFKAMNDPSLSWGYATEPEPHADNRVIPVPRGRVVGGCSSINGMMYSRGHARDYDLWAQKGLTGWSFDEVLPYFIRSEDNWRGASRHHGAGGPLTVARHQTDDMVYPALARAAQELGYPVIEDFHGDQQEGFSTPDFTVHKGRRGSTAARFLRPALSRPNLELMSGALVHRVLVENGRAVGVELSRGGGGRTEVIRASAEVILSAGAYGSPQILMLSGIGPADELRAVGVEPLHDLPGVGRNLQDHASVAHFYDAAGNFTFDRELRLDRLARSVIRWQLTGTGPAAGLPVGIQGFIRSRDGLDRPDLQTLISPVAMNNDVWFPGLRRSVGSRFSVANVLLHPESRGWVRLASNDPAAKPRIRLNLLDAEADRLAFRRFVALTRDFFATKAGASLVKGAVLPPDALTKADAIDGYVRAAVRTAMHPTSTCAMGTGDDAVLDADLRVRGIDALRVVDCSSMPDIPGGNTQAPAIMLAEKAADLIMGRPAPAARHQEEVA</sequence>
<dbReference type="InterPro" id="IPR000172">
    <property type="entry name" value="GMC_OxRdtase_N"/>
</dbReference>
<dbReference type="EMBL" id="JAQZSM010000005">
    <property type="protein sequence ID" value="MDD7970938.1"/>
    <property type="molecule type" value="Genomic_DNA"/>
</dbReference>
<evidence type="ECO:0000259" key="5">
    <source>
        <dbReference type="PROSITE" id="PS00624"/>
    </source>
</evidence>
<evidence type="ECO:0000313" key="7">
    <source>
        <dbReference type="Proteomes" id="UP001431784"/>
    </source>
</evidence>
<dbReference type="Proteomes" id="UP001431784">
    <property type="component" value="Unassembled WGS sequence"/>
</dbReference>
<dbReference type="Gene3D" id="3.50.50.60">
    <property type="entry name" value="FAD/NAD(P)-binding domain"/>
    <property type="match status" value="1"/>
</dbReference>
<protein>
    <submittedName>
        <fullName evidence="6">GMC family oxidoreductase N-terminal domain-containing protein</fullName>
    </submittedName>
</protein>
<evidence type="ECO:0000256" key="4">
    <source>
        <dbReference type="ARBA" id="ARBA00022827"/>
    </source>
</evidence>
<feature type="domain" description="Glucose-methanol-choline oxidoreductase N-terminal" evidence="5">
    <location>
        <begin position="256"/>
        <end position="270"/>
    </location>
</feature>
<comment type="cofactor">
    <cofactor evidence="1">
        <name>FAD</name>
        <dbReference type="ChEBI" id="CHEBI:57692"/>
    </cofactor>
</comment>